<dbReference type="EC" id="3.-.-.-" evidence="3"/>
<dbReference type="EMBL" id="JBAWSV010000002">
    <property type="protein sequence ID" value="MEI4829014.1"/>
    <property type="molecule type" value="Genomic_DNA"/>
</dbReference>
<comment type="caution">
    <text evidence="3">The sequence shown here is derived from an EMBL/GenBank/DDBJ whole genome shotgun (WGS) entry which is preliminary data.</text>
</comment>
<reference evidence="3 4" key="1">
    <citation type="submission" date="2024-01" db="EMBL/GenBank/DDBJ databases">
        <title>Seven novel Bacillus-like species.</title>
        <authorList>
            <person name="Liu G."/>
        </authorList>
    </citation>
    <scope>NUCLEOTIDE SEQUENCE [LARGE SCALE GENOMIC DNA]</scope>
    <source>
        <strain evidence="3 4">FJAT-53711</strain>
    </source>
</reference>
<keyword evidence="4" id="KW-1185">Reference proteome</keyword>
<dbReference type="InterPro" id="IPR011330">
    <property type="entry name" value="Glyco_hydro/deAcase_b/a-brl"/>
</dbReference>
<dbReference type="Proteomes" id="UP001367922">
    <property type="component" value="Unassembled WGS sequence"/>
</dbReference>
<dbReference type="NCBIfam" id="NF045822">
    <property type="entry name" value="PgAcgDacpgdA2_Bac"/>
    <property type="match status" value="1"/>
</dbReference>
<feature type="transmembrane region" description="Helical" evidence="1">
    <location>
        <begin position="12"/>
        <end position="32"/>
    </location>
</feature>
<accession>A0ABU8FSR2</accession>
<dbReference type="SUPFAM" id="SSF88713">
    <property type="entry name" value="Glycoside hydrolase/deacetylase"/>
    <property type="match status" value="1"/>
</dbReference>
<evidence type="ECO:0000313" key="3">
    <source>
        <dbReference type="EMBL" id="MEI4829014.1"/>
    </source>
</evidence>
<dbReference type="PROSITE" id="PS51677">
    <property type="entry name" value="NODB"/>
    <property type="match status" value="1"/>
</dbReference>
<dbReference type="Pfam" id="PF01522">
    <property type="entry name" value="Polysacc_deac_1"/>
    <property type="match status" value="1"/>
</dbReference>
<dbReference type="InterPro" id="IPR002509">
    <property type="entry name" value="NODB_dom"/>
</dbReference>
<keyword evidence="1" id="KW-0472">Membrane</keyword>
<keyword evidence="3" id="KW-0378">Hydrolase</keyword>
<feature type="domain" description="NodB homology" evidence="2">
    <location>
        <begin position="74"/>
        <end position="254"/>
    </location>
</feature>
<evidence type="ECO:0000313" key="4">
    <source>
        <dbReference type="Proteomes" id="UP001367922"/>
    </source>
</evidence>
<sequence>MVDVTNRRSTVIKRLVIVVIAICAVAAGFFMFQSITSPAKAVANQKNSVQFASEQPKVEMKKVAPEKYNGQVRKVVYLTFDDGPSEFQKEILDILKKNDIKGTFFMIGGNIPAYKESVKRLVKEGNYPGVHSMTHNYTKLYKEGKFVEEMKQAQDIMKEVTGIHPNLVRCPYGSMPGLTQALRDQMASAGMKEWDWTVDSLDWKLPGNPNGVTQNVVSHVNKEREVVLMHEKKQTVQALQTIIDDLRKKGYEFEVYDEADHFPLNFWHDNRI</sequence>
<evidence type="ECO:0000256" key="1">
    <source>
        <dbReference type="SAM" id="Phobius"/>
    </source>
</evidence>
<dbReference type="CDD" id="cd10944">
    <property type="entry name" value="CE4_SmPgdA_like"/>
    <property type="match status" value="1"/>
</dbReference>
<dbReference type="InterPro" id="IPR050248">
    <property type="entry name" value="Polysacc_deacetylase_ArnD"/>
</dbReference>
<keyword evidence="1" id="KW-0812">Transmembrane</keyword>
<dbReference type="GO" id="GO:0016787">
    <property type="term" value="F:hydrolase activity"/>
    <property type="evidence" value="ECO:0007669"/>
    <property type="project" value="UniProtKB-KW"/>
</dbReference>
<dbReference type="InterPro" id="IPR054858">
    <property type="entry name" value="PgAcgDac"/>
</dbReference>
<proteinExistence type="predicted"/>
<dbReference type="Gene3D" id="3.20.20.370">
    <property type="entry name" value="Glycoside hydrolase/deacetylase"/>
    <property type="match status" value="1"/>
</dbReference>
<evidence type="ECO:0000259" key="2">
    <source>
        <dbReference type="PROSITE" id="PS51677"/>
    </source>
</evidence>
<dbReference type="RefSeq" id="WP_336481414.1">
    <property type="nucleotide sequence ID" value="NZ_JBAWSV010000002.1"/>
</dbReference>
<dbReference type="PANTHER" id="PTHR10587:SF125">
    <property type="entry name" value="POLYSACCHARIDE DEACETYLASE YHEN-RELATED"/>
    <property type="match status" value="1"/>
</dbReference>
<gene>
    <name evidence="3" type="ORF">WAX78_06070</name>
</gene>
<name>A0ABU8FSR2_9BACI</name>
<keyword evidence="1" id="KW-1133">Transmembrane helix</keyword>
<protein>
    <submittedName>
        <fullName evidence="3">Polysaccharide deacetylase family protein</fullName>
        <ecNumber evidence="3">3.-.-.-</ecNumber>
    </submittedName>
</protein>
<dbReference type="PANTHER" id="PTHR10587">
    <property type="entry name" value="GLYCOSYL TRANSFERASE-RELATED"/>
    <property type="match status" value="1"/>
</dbReference>
<organism evidence="3 4">
    <name type="scientific">Bacillus yunxiaonensis</name>
    <dbReference type="NCBI Taxonomy" id="3127665"/>
    <lineage>
        <taxon>Bacteria</taxon>
        <taxon>Bacillati</taxon>
        <taxon>Bacillota</taxon>
        <taxon>Bacilli</taxon>
        <taxon>Bacillales</taxon>
        <taxon>Bacillaceae</taxon>
        <taxon>Bacillus</taxon>
    </lineage>
</organism>